<name>A0A136JF15_9PEZI</name>
<dbReference type="AlphaFoldDB" id="A0A136JF15"/>
<evidence type="ECO:0000256" key="7">
    <source>
        <dbReference type="SAM" id="MobiDB-lite"/>
    </source>
</evidence>
<evidence type="ECO:0000313" key="9">
    <source>
        <dbReference type="EMBL" id="KXJ95698.1"/>
    </source>
</evidence>
<accession>A0A136JF15</accession>
<keyword evidence="10" id="KW-1185">Reference proteome</keyword>
<dbReference type="Gene3D" id="6.10.160.20">
    <property type="match status" value="1"/>
</dbReference>
<dbReference type="InterPro" id="IPR024145">
    <property type="entry name" value="His_deAcase_SAP30/SAP30L"/>
</dbReference>
<keyword evidence="5" id="KW-0804">Transcription</keyword>
<evidence type="ECO:0000313" key="10">
    <source>
        <dbReference type="Proteomes" id="UP000070501"/>
    </source>
</evidence>
<keyword evidence="6" id="KW-0539">Nucleus</keyword>
<dbReference type="Proteomes" id="UP000070501">
    <property type="component" value="Unassembled WGS sequence"/>
</dbReference>
<dbReference type="PANTHER" id="PTHR13286:SF23">
    <property type="entry name" value="HISTONE DEACETYLASE COMPLEX SUBUNIT SAP30 SIN3 BINDING DOMAIN-CONTAINING PROTEIN"/>
    <property type="match status" value="1"/>
</dbReference>
<evidence type="ECO:0000256" key="5">
    <source>
        <dbReference type="ARBA" id="ARBA00023163"/>
    </source>
</evidence>
<protein>
    <recommendedName>
        <fullName evidence="8">Histone deacetylase complex subunit SAP30 Sin3 binding domain-containing protein</fullName>
    </recommendedName>
</protein>
<dbReference type="EMBL" id="KQ964246">
    <property type="protein sequence ID" value="KXJ95698.1"/>
    <property type="molecule type" value="Genomic_DNA"/>
</dbReference>
<feature type="compositionally biased region" description="Basic and acidic residues" evidence="7">
    <location>
        <begin position="7"/>
        <end position="23"/>
    </location>
</feature>
<dbReference type="PANTHER" id="PTHR13286">
    <property type="entry name" value="SAP30"/>
    <property type="match status" value="1"/>
</dbReference>
<keyword evidence="4" id="KW-0805">Transcription regulation</keyword>
<organism evidence="9 10">
    <name type="scientific">Microdochium bolleyi</name>
    <dbReference type="NCBI Taxonomy" id="196109"/>
    <lineage>
        <taxon>Eukaryota</taxon>
        <taxon>Fungi</taxon>
        <taxon>Dikarya</taxon>
        <taxon>Ascomycota</taxon>
        <taxon>Pezizomycotina</taxon>
        <taxon>Sordariomycetes</taxon>
        <taxon>Xylariomycetidae</taxon>
        <taxon>Xylariales</taxon>
        <taxon>Microdochiaceae</taxon>
        <taxon>Microdochium</taxon>
    </lineage>
</organism>
<evidence type="ECO:0000256" key="3">
    <source>
        <dbReference type="ARBA" id="ARBA00022491"/>
    </source>
</evidence>
<dbReference type="GO" id="GO:0005634">
    <property type="term" value="C:nucleus"/>
    <property type="evidence" value="ECO:0007669"/>
    <property type="project" value="UniProtKB-SubCell"/>
</dbReference>
<gene>
    <name evidence="9" type="ORF">Micbo1qcDRAFT_172025</name>
</gene>
<dbReference type="OrthoDB" id="510958at2759"/>
<feature type="region of interest" description="Disordered" evidence="7">
    <location>
        <begin position="1"/>
        <end position="87"/>
    </location>
</feature>
<comment type="subcellular location">
    <subcellularLocation>
        <location evidence="1">Nucleus</location>
    </subcellularLocation>
</comment>
<evidence type="ECO:0000256" key="6">
    <source>
        <dbReference type="ARBA" id="ARBA00023242"/>
    </source>
</evidence>
<dbReference type="InParanoid" id="A0A136JF15"/>
<reference evidence="10" key="1">
    <citation type="submission" date="2016-02" db="EMBL/GenBank/DDBJ databases">
        <title>Draft genome sequence of Microdochium bolleyi, a fungal endophyte of beachgrass.</title>
        <authorList>
            <consortium name="DOE Joint Genome Institute"/>
            <person name="David A.S."/>
            <person name="May G."/>
            <person name="Haridas S."/>
            <person name="Lim J."/>
            <person name="Wang M."/>
            <person name="Labutti K."/>
            <person name="Lipzen A."/>
            <person name="Barry K."/>
            <person name="Grigoriev I.V."/>
        </authorList>
    </citation>
    <scope>NUCLEOTIDE SEQUENCE [LARGE SCALE GENOMIC DNA]</scope>
    <source>
        <strain evidence="10">J235TASD1</strain>
    </source>
</reference>
<dbReference type="InterPro" id="IPR025718">
    <property type="entry name" value="SAP30_Sin3-bd"/>
</dbReference>
<evidence type="ECO:0000256" key="1">
    <source>
        <dbReference type="ARBA" id="ARBA00004123"/>
    </source>
</evidence>
<evidence type="ECO:0000259" key="8">
    <source>
        <dbReference type="Pfam" id="PF13867"/>
    </source>
</evidence>
<feature type="domain" description="Histone deacetylase complex subunit SAP30 Sin3 binding" evidence="8">
    <location>
        <begin position="141"/>
        <end position="173"/>
    </location>
</feature>
<dbReference type="InterPro" id="IPR038291">
    <property type="entry name" value="SAP30_C_sf"/>
</dbReference>
<proteinExistence type="inferred from homology"/>
<sequence>MAPKSKPSQDDSKSETPNVKERNGAGSRATKMSRGASAIGSNTKDKDKDSHGPNGDKASNNTSRNAAGQTTTAAAASSQATIPPGLQWSSFDRDILHDYRREYRLDTPTCFSNSYHHWILSRPGIGLRSPTMARRTDYRRQSKDELAKVVRKHFNGLGIQENDVVVGFLHKVRNPGIARPRRNKLAPHSSPLP</sequence>
<feature type="compositionally biased region" description="Low complexity" evidence="7">
    <location>
        <begin position="66"/>
        <end position="81"/>
    </location>
</feature>
<comment type="similarity">
    <text evidence="2">Belongs to the SAP30 family.</text>
</comment>
<dbReference type="STRING" id="196109.A0A136JF15"/>
<keyword evidence="3" id="KW-0678">Repressor</keyword>
<dbReference type="Pfam" id="PF13867">
    <property type="entry name" value="SAP30_Sin3_bdg"/>
    <property type="match status" value="1"/>
</dbReference>
<evidence type="ECO:0000256" key="2">
    <source>
        <dbReference type="ARBA" id="ARBA00006283"/>
    </source>
</evidence>
<evidence type="ECO:0000256" key="4">
    <source>
        <dbReference type="ARBA" id="ARBA00023015"/>
    </source>
</evidence>